<protein>
    <submittedName>
        <fullName evidence="3">Putative xanthine dehydrogenase subunit A</fullName>
        <ecNumber evidence="3">1.17.1.4</ecNumber>
    </submittedName>
</protein>
<keyword evidence="4" id="KW-1185">Reference proteome</keyword>
<proteinExistence type="predicted"/>
<organism evidence="3 4">
    <name type="scientific">Microbacterium lemovicicum</name>
    <dbReference type="NCBI Taxonomy" id="1072463"/>
    <lineage>
        <taxon>Bacteria</taxon>
        <taxon>Bacillati</taxon>
        <taxon>Actinomycetota</taxon>
        <taxon>Actinomycetes</taxon>
        <taxon>Micrococcales</taxon>
        <taxon>Microbacteriaceae</taxon>
        <taxon>Microbacterium</taxon>
    </lineage>
</organism>
<dbReference type="Proteomes" id="UP000276888">
    <property type="component" value="Chromosome"/>
</dbReference>
<dbReference type="GO" id="GO:0004854">
    <property type="term" value="F:xanthine dehydrogenase activity"/>
    <property type="evidence" value="ECO:0007669"/>
    <property type="project" value="UniProtKB-EC"/>
</dbReference>
<dbReference type="InterPro" id="IPR027051">
    <property type="entry name" value="XdhC_Rossmann_dom"/>
</dbReference>
<dbReference type="KEGG" id="mlv:CVS47_02400"/>
<dbReference type="Pfam" id="PF13478">
    <property type="entry name" value="XdhC_C"/>
    <property type="match status" value="1"/>
</dbReference>
<gene>
    <name evidence="3" type="primary">pucA</name>
    <name evidence="3" type="ORF">CVS47_02400</name>
</gene>
<dbReference type="Pfam" id="PF02625">
    <property type="entry name" value="XdhC_CoxI"/>
    <property type="match status" value="1"/>
</dbReference>
<sequence length="339" mass="34157">MLELAAALVPRLRAGERVAVITVTAVARSAPRGTGSSMAVTAGGDVIGSISGGCVEEDAVMLGLRALSTGSGLAASFGFTAEAAHAAGLACGGAIEVVAYPLSGEDTVAMAALEAALRDEPTALGLVVRDGAAAPLGTLLSVSAEEGVLTLSHAPRARLVILGAGDHAAALCRVAAAAGFAVTVCDGWGLLVTPERFPDADRLVVQAPDQYLRTSADEFDARTAICVLTHDERVDIPALAVALRLPVAFVGAMGARSTVGRRAGMLREAGLDDDELARLHSPLGLDLGGESPEETAVAILAEIIAGRRSGSGLPLRALSTPIHGDPNASCAAPRVGERA</sequence>
<dbReference type="EC" id="1.17.1.4" evidence="3"/>
<dbReference type="PANTHER" id="PTHR30388:SF4">
    <property type="entry name" value="MOLYBDENUM COFACTOR INSERTION CHAPERONE PAOD"/>
    <property type="match status" value="1"/>
</dbReference>
<dbReference type="EMBL" id="CP031423">
    <property type="protein sequence ID" value="AZS37754.1"/>
    <property type="molecule type" value="Genomic_DNA"/>
</dbReference>
<dbReference type="InterPro" id="IPR052698">
    <property type="entry name" value="MoCofactor_Util/Proc"/>
</dbReference>
<feature type="domain" description="XdhC- CoxI" evidence="1">
    <location>
        <begin position="12"/>
        <end position="71"/>
    </location>
</feature>
<dbReference type="Gene3D" id="3.40.50.720">
    <property type="entry name" value="NAD(P)-binding Rossmann-like Domain"/>
    <property type="match status" value="1"/>
</dbReference>
<evidence type="ECO:0000259" key="2">
    <source>
        <dbReference type="Pfam" id="PF13478"/>
    </source>
</evidence>
<dbReference type="RefSeq" id="WP_127096270.1">
    <property type="nucleotide sequence ID" value="NZ_CP031423.1"/>
</dbReference>
<name>A0A3Q9J029_9MICO</name>
<dbReference type="OrthoDB" id="9815497at2"/>
<feature type="domain" description="XdhC Rossmann" evidence="2">
    <location>
        <begin position="159"/>
        <end position="303"/>
    </location>
</feature>
<evidence type="ECO:0000259" key="1">
    <source>
        <dbReference type="Pfam" id="PF02625"/>
    </source>
</evidence>
<accession>A0A3Q9J029</accession>
<dbReference type="InterPro" id="IPR003777">
    <property type="entry name" value="XdhC_CoxI"/>
</dbReference>
<reference evidence="3 4" key="1">
    <citation type="submission" date="2018-08" db="EMBL/GenBank/DDBJ databases">
        <title>Microbacterium lemovicicum sp. nov., a bacterium isolated from a natural uranium-rich soil.</title>
        <authorList>
            <person name="ORTET P."/>
        </authorList>
    </citation>
    <scope>NUCLEOTIDE SEQUENCE [LARGE SCALE GENOMIC DNA]</scope>
    <source>
        <strain evidence="3 4">Viu22</strain>
    </source>
</reference>
<evidence type="ECO:0000313" key="4">
    <source>
        <dbReference type="Proteomes" id="UP000276888"/>
    </source>
</evidence>
<dbReference type="PANTHER" id="PTHR30388">
    <property type="entry name" value="ALDEHYDE OXIDOREDUCTASE MOLYBDENUM COFACTOR ASSEMBLY PROTEIN"/>
    <property type="match status" value="1"/>
</dbReference>
<keyword evidence="3" id="KW-0560">Oxidoreductase</keyword>
<evidence type="ECO:0000313" key="3">
    <source>
        <dbReference type="EMBL" id="AZS37754.1"/>
    </source>
</evidence>
<dbReference type="AlphaFoldDB" id="A0A3Q9J029"/>